<keyword evidence="1" id="KW-1133">Transmembrane helix</keyword>
<dbReference type="InterPro" id="IPR053220">
    <property type="entry name" value="Nematode_rcpt-like_serp_H"/>
</dbReference>
<reference evidence="2 3" key="1">
    <citation type="submission" date="2022-02" db="EMBL/GenBank/DDBJ databases">
        <title>Chromosome-level reference genomes for two strains of Caenorhabditis briggsae: an improved platform for comparative genomics.</title>
        <authorList>
            <person name="Stevens L."/>
            <person name="Andersen E.C."/>
        </authorList>
    </citation>
    <scope>NUCLEOTIDE SEQUENCE [LARGE SCALE GENOMIC DNA]</scope>
    <source>
        <strain evidence="2">QX1410_ONT</strain>
        <tissue evidence="2">Whole-organism</tissue>
    </source>
</reference>
<proteinExistence type="predicted"/>
<dbReference type="AlphaFoldDB" id="A0AAE9D304"/>
<protein>
    <recommendedName>
        <fullName evidence="4">Serpentine Receptor, class H</fullName>
    </recommendedName>
</protein>
<evidence type="ECO:0008006" key="4">
    <source>
        <dbReference type="Google" id="ProtNLM"/>
    </source>
</evidence>
<feature type="transmembrane region" description="Helical" evidence="1">
    <location>
        <begin position="12"/>
        <end position="36"/>
    </location>
</feature>
<evidence type="ECO:0000313" key="2">
    <source>
        <dbReference type="EMBL" id="ULT91754.1"/>
    </source>
</evidence>
<feature type="transmembrane region" description="Helical" evidence="1">
    <location>
        <begin position="135"/>
        <end position="154"/>
    </location>
</feature>
<organism evidence="2 3">
    <name type="scientific">Caenorhabditis briggsae</name>
    <dbReference type="NCBI Taxonomy" id="6238"/>
    <lineage>
        <taxon>Eukaryota</taxon>
        <taxon>Metazoa</taxon>
        <taxon>Ecdysozoa</taxon>
        <taxon>Nematoda</taxon>
        <taxon>Chromadorea</taxon>
        <taxon>Rhabditida</taxon>
        <taxon>Rhabditina</taxon>
        <taxon>Rhabditomorpha</taxon>
        <taxon>Rhabditoidea</taxon>
        <taxon>Rhabditidae</taxon>
        <taxon>Peloderinae</taxon>
        <taxon>Caenorhabditis</taxon>
    </lineage>
</organism>
<feature type="transmembrane region" description="Helical" evidence="1">
    <location>
        <begin position="236"/>
        <end position="260"/>
    </location>
</feature>
<dbReference type="PANTHER" id="PTHR22941:SF300">
    <property type="entry name" value="SERPENTINE RECEPTOR, CLASS H"/>
    <property type="match status" value="1"/>
</dbReference>
<dbReference type="InterPro" id="IPR019422">
    <property type="entry name" value="7TM_GPCR_serpentine_rcpt_Srh"/>
</dbReference>
<gene>
    <name evidence="2" type="ORF">L3Y34_009428</name>
</gene>
<keyword evidence="1" id="KW-0812">Transmembrane</keyword>
<accession>A0AAE9D304</accession>
<name>A0AAE9D304_CAEBR</name>
<feature type="transmembrane region" description="Helical" evidence="1">
    <location>
        <begin position="272"/>
        <end position="294"/>
    </location>
</feature>
<dbReference type="Pfam" id="PF10318">
    <property type="entry name" value="7TM_GPCR_Srh"/>
    <property type="match status" value="1"/>
</dbReference>
<feature type="transmembrane region" description="Helical" evidence="1">
    <location>
        <begin position="94"/>
        <end position="114"/>
    </location>
</feature>
<evidence type="ECO:0000256" key="1">
    <source>
        <dbReference type="SAM" id="Phobius"/>
    </source>
</evidence>
<dbReference type="EMBL" id="CP090895">
    <property type="protein sequence ID" value="ULT91754.1"/>
    <property type="molecule type" value="Genomic_DNA"/>
</dbReference>
<feature type="transmembrane region" description="Helical" evidence="1">
    <location>
        <begin position="191"/>
        <end position="214"/>
    </location>
</feature>
<evidence type="ECO:0000313" key="3">
    <source>
        <dbReference type="Proteomes" id="UP000827892"/>
    </source>
</evidence>
<feature type="transmembrane region" description="Helical" evidence="1">
    <location>
        <begin position="48"/>
        <end position="74"/>
    </location>
</feature>
<dbReference type="Proteomes" id="UP000827892">
    <property type="component" value="Chromosome V"/>
</dbReference>
<dbReference type="PANTHER" id="PTHR22941">
    <property type="entry name" value="SERPENTINE RECEPTOR"/>
    <property type="match status" value="1"/>
</dbReference>
<sequence>MVNHSYVNSPAFLSGTLHLMACFEIPMHLIGAYCIIFKTPRTMRSVKWTMFNLHFWSVFLDLTISLFTTPYVLFPALIGRSLGIFEYVGVPVELQLYLIVTLFPAVGVSITAILENRFYLLFSWESSWKYFRIPFLTFLYLSSFLCFLPSYLSIPEQKQAMEEVLKIIPEIQEYILSDGKMFVLSTDFHEFFWTLVIMIGLVTGTSVTFARILYRNMKERSRLLNMSPQMVQVQKIFFRAICIQTSMPILILILPISYLAISMFSGYFNQAANNLCFIITAFHGLLSTAIMITVHKPYRDFIYIVFFQKIHRLLLHTESKIAYSMSMISRTSSGL</sequence>
<keyword evidence="1" id="KW-0472">Membrane</keyword>